<evidence type="ECO:0000313" key="3">
    <source>
        <dbReference type="EMBL" id="TBU33410.1"/>
    </source>
</evidence>
<dbReference type="InterPro" id="IPR004045">
    <property type="entry name" value="Glutathione_S-Trfase_N"/>
</dbReference>
<protein>
    <recommendedName>
        <fullName evidence="4">Thioredoxin-like protein</fullName>
    </recommendedName>
</protein>
<dbReference type="SUPFAM" id="SSF47616">
    <property type="entry name" value="GST C-terminal domain-like"/>
    <property type="match status" value="1"/>
</dbReference>
<dbReference type="InterPro" id="IPR036282">
    <property type="entry name" value="Glutathione-S-Trfase_C_sf"/>
</dbReference>
<dbReference type="Gene3D" id="1.20.1050.10">
    <property type="match status" value="1"/>
</dbReference>
<feature type="domain" description="GST C-terminal" evidence="2">
    <location>
        <begin position="68"/>
        <end position="225"/>
    </location>
</feature>
<dbReference type="SFLD" id="SFLDG00358">
    <property type="entry name" value="Main_(cytGST)"/>
    <property type="match status" value="1"/>
</dbReference>
<dbReference type="PROSITE" id="PS50404">
    <property type="entry name" value="GST_NTER"/>
    <property type="match status" value="1"/>
</dbReference>
<accession>A0A4Q9MZ35</accession>
<dbReference type="InterPro" id="IPR036249">
    <property type="entry name" value="Thioredoxin-like_sf"/>
</dbReference>
<organism evidence="3">
    <name type="scientific">Dichomitus squalens</name>
    <dbReference type="NCBI Taxonomy" id="114155"/>
    <lineage>
        <taxon>Eukaryota</taxon>
        <taxon>Fungi</taxon>
        <taxon>Dikarya</taxon>
        <taxon>Basidiomycota</taxon>
        <taxon>Agaricomycotina</taxon>
        <taxon>Agaricomycetes</taxon>
        <taxon>Polyporales</taxon>
        <taxon>Polyporaceae</taxon>
        <taxon>Dichomitus</taxon>
    </lineage>
</organism>
<evidence type="ECO:0000259" key="1">
    <source>
        <dbReference type="PROSITE" id="PS50404"/>
    </source>
</evidence>
<dbReference type="EMBL" id="ML143391">
    <property type="protein sequence ID" value="TBU33410.1"/>
    <property type="molecule type" value="Genomic_DNA"/>
</dbReference>
<sequence>MAATKQLTLYTATVRIALDEAGAQYKIHEFGKEKGNKPHWYYTINPLGKIPAITYGGPDVPSDQPSPESEKLTESLALLEFLADIYPESDLLPADPVLRAKARRVIAYYENYVHQAFRAAFFLAHPCESVLQAVDKFQAVLHPTGFAIGQFSIADCAVGPWLARLMLFLRKNLGAYSQEEGDKLRAALAGEKYARFNRYVQDVTERPSFQNSWEEVSAITPYTAVAVVDISCR</sequence>
<dbReference type="Pfam" id="PF13409">
    <property type="entry name" value="GST_N_2"/>
    <property type="match status" value="1"/>
</dbReference>
<dbReference type="InterPro" id="IPR040079">
    <property type="entry name" value="Glutathione_S-Trfase"/>
</dbReference>
<evidence type="ECO:0008006" key="4">
    <source>
        <dbReference type="Google" id="ProtNLM"/>
    </source>
</evidence>
<dbReference type="Proteomes" id="UP000292957">
    <property type="component" value="Unassembled WGS sequence"/>
</dbReference>
<dbReference type="SUPFAM" id="SSF52833">
    <property type="entry name" value="Thioredoxin-like"/>
    <property type="match status" value="1"/>
</dbReference>
<feature type="domain" description="GST N-terminal" evidence="1">
    <location>
        <begin position="1"/>
        <end position="90"/>
    </location>
</feature>
<dbReference type="AlphaFoldDB" id="A0A4Q9MZ35"/>
<dbReference type="Gene3D" id="3.40.30.10">
    <property type="entry name" value="Glutaredoxin"/>
    <property type="match status" value="1"/>
</dbReference>
<dbReference type="SFLD" id="SFLDS00019">
    <property type="entry name" value="Glutathione_Transferase_(cytos"/>
    <property type="match status" value="1"/>
</dbReference>
<proteinExistence type="predicted"/>
<dbReference type="OrthoDB" id="202840at2759"/>
<dbReference type="InterPro" id="IPR050983">
    <property type="entry name" value="GST_Omega/HSP26"/>
</dbReference>
<dbReference type="CDD" id="cd00570">
    <property type="entry name" value="GST_N_family"/>
    <property type="match status" value="1"/>
</dbReference>
<dbReference type="CDD" id="cd00299">
    <property type="entry name" value="GST_C_family"/>
    <property type="match status" value="1"/>
</dbReference>
<reference evidence="3" key="1">
    <citation type="submission" date="2019-01" db="EMBL/GenBank/DDBJ databases">
        <title>Draft genome sequences of three monokaryotic isolates of the white-rot basidiomycete fungus Dichomitus squalens.</title>
        <authorList>
            <consortium name="DOE Joint Genome Institute"/>
            <person name="Lopez S.C."/>
            <person name="Andreopoulos B."/>
            <person name="Pangilinan J."/>
            <person name="Lipzen A."/>
            <person name="Riley R."/>
            <person name="Ahrendt S."/>
            <person name="Ng V."/>
            <person name="Barry K."/>
            <person name="Daum C."/>
            <person name="Grigoriev I.V."/>
            <person name="Hilden K.S."/>
            <person name="Makela M.R."/>
            <person name="de Vries R.P."/>
        </authorList>
    </citation>
    <scope>NUCLEOTIDE SEQUENCE [LARGE SCALE GENOMIC DNA]</scope>
    <source>
        <strain evidence="3">OM18370.1</strain>
    </source>
</reference>
<dbReference type="PANTHER" id="PTHR43968:SF6">
    <property type="entry name" value="GLUTATHIONE S-TRANSFERASE OMEGA"/>
    <property type="match status" value="1"/>
</dbReference>
<dbReference type="InterPro" id="IPR010987">
    <property type="entry name" value="Glutathione-S-Trfase_C-like"/>
</dbReference>
<dbReference type="PROSITE" id="PS50405">
    <property type="entry name" value="GST_CTER"/>
    <property type="match status" value="1"/>
</dbReference>
<gene>
    <name evidence="3" type="ORF">BD311DRAFT_774501</name>
</gene>
<dbReference type="PANTHER" id="PTHR43968">
    <property type="match status" value="1"/>
</dbReference>
<dbReference type="GO" id="GO:0005737">
    <property type="term" value="C:cytoplasm"/>
    <property type="evidence" value="ECO:0007669"/>
    <property type="project" value="TreeGrafter"/>
</dbReference>
<evidence type="ECO:0000259" key="2">
    <source>
        <dbReference type="PROSITE" id="PS50405"/>
    </source>
</evidence>
<name>A0A4Q9MZ35_9APHY</name>